<keyword evidence="1" id="KW-0732">Signal</keyword>
<dbReference type="InterPro" id="IPR036249">
    <property type="entry name" value="Thioredoxin-like_sf"/>
</dbReference>
<dbReference type="RefSeq" id="WP_146577782.1">
    <property type="nucleotide sequence ID" value="NZ_SJPM01000004.1"/>
</dbReference>
<dbReference type="Gene3D" id="3.40.30.10">
    <property type="entry name" value="Glutaredoxin"/>
    <property type="match status" value="1"/>
</dbReference>
<gene>
    <name evidence="3" type="ORF">Pla100_22750</name>
</gene>
<dbReference type="PANTHER" id="PTHR43640:SF1">
    <property type="entry name" value="THIOREDOXIN-DEPENDENT PEROXIREDOXIN"/>
    <property type="match status" value="1"/>
</dbReference>
<accession>A0A5C6ACI7</accession>
<sequence precursor="true">MIRITQIVLSLFVSASSNTLAMEPNIEWKLTDIDGKVHEPFEEQSTRGLVLVFISTDCPIANGYQPQIQRLADEYRRDGVRVFMIHPSQTLSTEEARKHASEFGITTPVVIDNDQSIARRAGATVTPQAFVFGRNQRLPIYHGRIDNLYAGYGKKRKVATTHDLADALEAVVAGRAVENAKTVAVGCFISYAE</sequence>
<evidence type="ECO:0000313" key="3">
    <source>
        <dbReference type="EMBL" id="TWT97126.1"/>
    </source>
</evidence>
<evidence type="ECO:0000313" key="4">
    <source>
        <dbReference type="Proteomes" id="UP000316213"/>
    </source>
</evidence>
<dbReference type="AlphaFoldDB" id="A0A5C6ACI7"/>
<dbReference type="GO" id="GO:0016209">
    <property type="term" value="F:antioxidant activity"/>
    <property type="evidence" value="ECO:0007669"/>
    <property type="project" value="InterPro"/>
</dbReference>
<organism evidence="3 4">
    <name type="scientific">Neorhodopirellula pilleata</name>
    <dbReference type="NCBI Taxonomy" id="2714738"/>
    <lineage>
        <taxon>Bacteria</taxon>
        <taxon>Pseudomonadati</taxon>
        <taxon>Planctomycetota</taxon>
        <taxon>Planctomycetia</taxon>
        <taxon>Pirellulales</taxon>
        <taxon>Pirellulaceae</taxon>
        <taxon>Neorhodopirellula</taxon>
    </lineage>
</organism>
<evidence type="ECO:0000259" key="2">
    <source>
        <dbReference type="PROSITE" id="PS51352"/>
    </source>
</evidence>
<dbReference type="GO" id="GO:0016491">
    <property type="term" value="F:oxidoreductase activity"/>
    <property type="evidence" value="ECO:0007669"/>
    <property type="project" value="InterPro"/>
</dbReference>
<dbReference type="OrthoDB" id="284329at2"/>
<feature type="signal peptide" evidence="1">
    <location>
        <begin position="1"/>
        <end position="21"/>
    </location>
</feature>
<evidence type="ECO:0000256" key="1">
    <source>
        <dbReference type="SAM" id="SignalP"/>
    </source>
</evidence>
<keyword evidence="4" id="KW-1185">Reference proteome</keyword>
<dbReference type="PROSITE" id="PS51352">
    <property type="entry name" value="THIOREDOXIN_2"/>
    <property type="match status" value="1"/>
</dbReference>
<dbReference type="EMBL" id="SJPM01000004">
    <property type="protein sequence ID" value="TWT97126.1"/>
    <property type="molecule type" value="Genomic_DNA"/>
</dbReference>
<dbReference type="Pfam" id="PF00578">
    <property type="entry name" value="AhpC-TSA"/>
    <property type="match status" value="1"/>
</dbReference>
<dbReference type="Proteomes" id="UP000316213">
    <property type="component" value="Unassembled WGS sequence"/>
</dbReference>
<dbReference type="PANTHER" id="PTHR43640">
    <property type="entry name" value="OS07G0260300 PROTEIN"/>
    <property type="match status" value="1"/>
</dbReference>
<feature type="chain" id="PRO_5022846257" evidence="1">
    <location>
        <begin position="22"/>
        <end position="193"/>
    </location>
</feature>
<feature type="domain" description="Thioredoxin" evidence="2">
    <location>
        <begin position="19"/>
        <end position="173"/>
    </location>
</feature>
<dbReference type="InterPro" id="IPR047262">
    <property type="entry name" value="PRX-like1"/>
</dbReference>
<dbReference type="SUPFAM" id="SSF52833">
    <property type="entry name" value="Thioredoxin-like"/>
    <property type="match status" value="1"/>
</dbReference>
<comment type="caution">
    <text evidence="3">The sequence shown here is derived from an EMBL/GenBank/DDBJ whole genome shotgun (WGS) entry which is preliminary data.</text>
</comment>
<reference evidence="3 4" key="1">
    <citation type="submission" date="2019-02" db="EMBL/GenBank/DDBJ databases">
        <title>Deep-cultivation of Planctomycetes and their phenomic and genomic characterization uncovers novel biology.</title>
        <authorList>
            <person name="Wiegand S."/>
            <person name="Jogler M."/>
            <person name="Boedeker C."/>
            <person name="Pinto D."/>
            <person name="Vollmers J."/>
            <person name="Rivas-Marin E."/>
            <person name="Kohn T."/>
            <person name="Peeters S.H."/>
            <person name="Heuer A."/>
            <person name="Rast P."/>
            <person name="Oberbeckmann S."/>
            <person name="Bunk B."/>
            <person name="Jeske O."/>
            <person name="Meyerdierks A."/>
            <person name="Storesund J.E."/>
            <person name="Kallscheuer N."/>
            <person name="Luecker S."/>
            <person name="Lage O.M."/>
            <person name="Pohl T."/>
            <person name="Merkel B.J."/>
            <person name="Hornburger P."/>
            <person name="Mueller R.-W."/>
            <person name="Bruemmer F."/>
            <person name="Labrenz M."/>
            <person name="Spormann A.M."/>
            <person name="Op Den Camp H."/>
            <person name="Overmann J."/>
            <person name="Amann R."/>
            <person name="Jetten M.S.M."/>
            <person name="Mascher T."/>
            <person name="Medema M.H."/>
            <person name="Devos D.P."/>
            <person name="Kaster A.-K."/>
            <person name="Ovreas L."/>
            <person name="Rohde M."/>
            <person name="Galperin M.Y."/>
            <person name="Jogler C."/>
        </authorList>
    </citation>
    <scope>NUCLEOTIDE SEQUENCE [LARGE SCALE GENOMIC DNA]</scope>
    <source>
        <strain evidence="3 4">Pla100</strain>
    </source>
</reference>
<proteinExistence type="predicted"/>
<dbReference type="InterPro" id="IPR013766">
    <property type="entry name" value="Thioredoxin_domain"/>
</dbReference>
<dbReference type="InterPro" id="IPR000866">
    <property type="entry name" value="AhpC/TSA"/>
</dbReference>
<name>A0A5C6ACI7_9BACT</name>
<protein>
    <submittedName>
        <fullName evidence="3">Thiol-disulfide oxidoreductase</fullName>
    </submittedName>
</protein>